<dbReference type="CDD" id="cd01614">
    <property type="entry name" value="EutN_CcmL"/>
    <property type="match status" value="1"/>
</dbReference>
<comment type="subcellular location">
    <subcellularLocation>
        <location evidence="1">Bacterial microcompartment</location>
    </subcellularLocation>
</comment>
<keyword evidence="2" id="KW-1283">Bacterial microcompartment</keyword>
<evidence type="ECO:0000256" key="1">
    <source>
        <dbReference type="ARBA" id="ARBA00024322"/>
    </source>
</evidence>
<dbReference type="EMBL" id="JACBAZ010000004">
    <property type="protein sequence ID" value="NWK56200.1"/>
    <property type="molecule type" value="Genomic_DNA"/>
</dbReference>
<dbReference type="PROSITE" id="PS51932">
    <property type="entry name" value="BMV"/>
    <property type="match status" value="1"/>
</dbReference>
<comment type="caution">
    <text evidence="3">The sequence shown here is derived from an EMBL/GenBank/DDBJ whole genome shotgun (WGS) entry which is preliminary data.</text>
</comment>
<evidence type="ECO:0000313" key="3">
    <source>
        <dbReference type="EMBL" id="NWK56200.1"/>
    </source>
</evidence>
<accession>A0A851GMZ0</accession>
<sequence length="85" mass="9088">MIHAQVVGKAVATAKHPSLNGFKMLLCQQLDAEEKASGTPFVAIDLFGAGMHQKVFVSTDGIEARGIVHDDHSPARMFIQGVIDS</sequence>
<protein>
    <submittedName>
        <fullName evidence="3">EutN/CcmL family microcompartment protein</fullName>
    </submittedName>
</protein>
<evidence type="ECO:0000313" key="4">
    <source>
        <dbReference type="Proteomes" id="UP000557872"/>
    </source>
</evidence>
<dbReference type="Gene3D" id="2.40.50.220">
    <property type="entry name" value="EutN/Ccml"/>
    <property type="match status" value="1"/>
</dbReference>
<name>A0A851GMZ0_9BACT</name>
<dbReference type="PANTHER" id="PTHR36539">
    <property type="entry name" value="ETHANOLAMINE UTILIZATION PROTEIN EUTN"/>
    <property type="match status" value="1"/>
</dbReference>
<dbReference type="GO" id="GO:0031469">
    <property type="term" value="C:bacterial microcompartment"/>
    <property type="evidence" value="ECO:0007669"/>
    <property type="project" value="UniProtKB-SubCell"/>
</dbReference>
<dbReference type="SUPFAM" id="SSF159133">
    <property type="entry name" value="EutN/CcmL-like"/>
    <property type="match status" value="1"/>
</dbReference>
<dbReference type="Proteomes" id="UP000557872">
    <property type="component" value="Unassembled WGS sequence"/>
</dbReference>
<gene>
    <name evidence="3" type="ORF">HW115_11310</name>
</gene>
<dbReference type="Pfam" id="PF03319">
    <property type="entry name" value="EutN_CcmL"/>
    <property type="match status" value="1"/>
</dbReference>
<reference evidence="3 4" key="1">
    <citation type="submission" date="2020-07" db="EMBL/GenBank/DDBJ databases">
        <title>Roseicoccus Jingziensis gen. nov., sp. nov., isolated from coastal seawater.</title>
        <authorList>
            <person name="Feng X."/>
        </authorList>
    </citation>
    <scope>NUCLEOTIDE SEQUENCE [LARGE SCALE GENOMIC DNA]</scope>
    <source>
        <strain evidence="3 4">N1E253</strain>
    </source>
</reference>
<dbReference type="InterPro" id="IPR004992">
    <property type="entry name" value="EutN_CcmL"/>
</dbReference>
<dbReference type="RefSeq" id="WP_178932951.1">
    <property type="nucleotide sequence ID" value="NZ_JACBAZ010000004.1"/>
</dbReference>
<keyword evidence="4" id="KW-1185">Reference proteome</keyword>
<organism evidence="3 4">
    <name type="scientific">Oceaniferula marina</name>
    <dbReference type="NCBI Taxonomy" id="2748318"/>
    <lineage>
        <taxon>Bacteria</taxon>
        <taxon>Pseudomonadati</taxon>
        <taxon>Verrucomicrobiota</taxon>
        <taxon>Verrucomicrobiia</taxon>
        <taxon>Verrucomicrobiales</taxon>
        <taxon>Verrucomicrobiaceae</taxon>
        <taxon>Oceaniferula</taxon>
    </lineage>
</organism>
<dbReference type="InterPro" id="IPR036677">
    <property type="entry name" value="EutN_CcmL_sf"/>
</dbReference>
<evidence type="ECO:0000256" key="2">
    <source>
        <dbReference type="ARBA" id="ARBA00024446"/>
    </source>
</evidence>
<dbReference type="AlphaFoldDB" id="A0A851GMZ0"/>
<proteinExistence type="predicted"/>